<evidence type="ECO:0000256" key="5">
    <source>
        <dbReference type="ARBA" id="ARBA00023136"/>
    </source>
</evidence>
<dbReference type="PROSITE" id="PS50125">
    <property type="entry name" value="GUANYLATE_CYCLASE_2"/>
    <property type="match status" value="1"/>
</dbReference>
<accession>A0ABM1F2Y3</accession>
<protein>
    <submittedName>
        <fullName evidence="11">Atrial natriuretic peptide receptor 1-like</fullName>
    </submittedName>
</protein>
<name>A0ABM1F2Y3_PRICU</name>
<keyword evidence="10" id="KW-1185">Reference proteome</keyword>
<evidence type="ECO:0000259" key="9">
    <source>
        <dbReference type="PROSITE" id="PS50125"/>
    </source>
</evidence>
<keyword evidence="6" id="KW-0325">Glycoprotein</keyword>
<evidence type="ECO:0000313" key="11">
    <source>
        <dbReference type="RefSeq" id="XP_014678804.1"/>
    </source>
</evidence>
<dbReference type="Pfam" id="PF00211">
    <property type="entry name" value="Guanylate_cyc"/>
    <property type="match status" value="1"/>
</dbReference>
<dbReference type="PROSITE" id="PS00452">
    <property type="entry name" value="GUANYLATE_CYCLASE_1"/>
    <property type="match status" value="1"/>
</dbReference>
<evidence type="ECO:0000256" key="1">
    <source>
        <dbReference type="ARBA" id="ARBA00004370"/>
    </source>
</evidence>
<keyword evidence="4" id="KW-1133">Transmembrane helix</keyword>
<keyword evidence="5" id="KW-0472">Membrane</keyword>
<dbReference type="PANTHER" id="PTHR11920:SF502">
    <property type="entry name" value="GUANYLATE CYCLASE"/>
    <property type="match status" value="1"/>
</dbReference>
<dbReference type="RefSeq" id="XP_014678804.1">
    <property type="nucleotide sequence ID" value="XM_014823318.1"/>
</dbReference>
<organism evidence="10 11">
    <name type="scientific">Priapulus caudatus</name>
    <name type="common">Priapulid worm</name>
    <dbReference type="NCBI Taxonomy" id="37621"/>
    <lineage>
        <taxon>Eukaryota</taxon>
        <taxon>Metazoa</taxon>
        <taxon>Ecdysozoa</taxon>
        <taxon>Scalidophora</taxon>
        <taxon>Priapulida</taxon>
        <taxon>Priapulimorpha</taxon>
        <taxon>Priapulimorphida</taxon>
        <taxon>Priapulidae</taxon>
        <taxon>Priapulus</taxon>
    </lineage>
</organism>
<comment type="subcellular location">
    <subcellularLocation>
        <location evidence="1">Membrane</location>
    </subcellularLocation>
</comment>
<dbReference type="InterPro" id="IPR018297">
    <property type="entry name" value="A/G_cyclase_CS"/>
</dbReference>
<evidence type="ECO:0000256" key="2">
    <source>
        <dbReference type="ARBA" id="ARBA00022692"/>
    </source>
</evidence>
<comment type="similarity">
    <text evidence="8">Belongs to the adenylyl cyclase class-4/guanylyl cyclase family.</text>
</comment>
<evidence type="ECO:0000313" key="10">
    <source>
        <dbReference type="Proteomes" id="UP000695022"/>
    </source>
</evidence>
<dbReference type="PANTHER" id="PTHR11920">
    <property type="entry name" value="GUANYLYL CYCLASE"/>
    <property type="match status" value="1"/>
</dbReference>
<sequence>MRKTLRDITGGEIIIIDMILSMMEKYSNNLEKIIDERTQQLNEEKLKTDKLIYRMLPASLADNLKLGRAVQPEAFEESSVYFSDITGFSQLAAESSPLQIVDFLNGLYTCFDDIIANHDVYKVETIGDAYMVVSGVPIRNGVRHVAEIANVALDVLGSSMNFLIRHRPNMRLQLRIGLHTGPVVAGVVGLIMPRYCLFGDTVNMTARMESNGKRQRSTDDILVGWKGEL</sequence>
<keyword evidence="7 8" id="KW-0456">Lyase</keyword>
<keyword evidence="3" id="KW-0547">Nucleotide-binding</keyword>
<evidence type="ECO:0000256" key="3">
    <source>
        <dbReference type="ARBA" id="ARBA00022741"/>
    </source>
</evidence>
<evidence type="ECO:0000256" key="8">
    <source>
        <dbReference type="RuleBase" id="RU000405"/>
    </source>
</evidence>
<evidence type="ECO:0000256" key="6">
    <source>
        <dbReference type="ARBA" id="ARBA00023180"/>
    </source>
</evidence>
<gene>
    <name evidence="11" type="primary">LOC106818625</name>
</gene>
<dbReference type="CDD" id="cd07302">
    <property type="entry name" value="CHD"/>
    <property type="match status" value="1"/>
</dbReference>
<reference evidence="11" key="1">
    <citation type="submission" date="2025-08" db="UniProtKB">
        <authorList>
            <consortium name="RefSeq"/>
        </authorList>
    </citation>
    <scope>IDENTIFICATION</scope>
</reference>
<dbReference type="InterPro" id="IPR050401">
    <property type="entry name" value="Cyclic_nucleotide_synthase"/>
</dbReference>
<dbReference type="Proteomes" id="UP000695022">
    <property type="component" value="Unplaced"/>
</dbReference>
<dbReference type="InterPro" id="IPR001054">
    <property type="entry name" value="A/G_cyclase"/>
</dbReference>
<dbReference type="SMART" id="SM00044">
    <property type="entry name" value="CYCc"/>
    <property type="match status" value="1"/>
</dbReference>
<dbReference type="GeneID" id="106818625"/>
<evidence type="ECO:0000256" key="7">
    <source>
        <dbReference type="ARBA" id="ARBA00023239"/>
    </source>
</evidence>
<dbReference type="InterPro" id="IPR029787">
    <property type="entry name" value="Nucleotide_cyclase"/>
</dbReference>
<keyword evidence="2" id="KW-0812">Transmembrane</keyword>
<dbReference type="Gene3D" id="6.10.250.780">
    <property type="match status" value="1"/>
</dbReference>
<dbReference type="Gene3D" id="3.30.70.1230">
    <property type="entry name" value="Nucleotide cyclase"/>
    <property type="match status" value="1"/>
</dbReference>
<evidence type="ECO:0000256" key="4">
    <source>
        <dbReference type="ARBA" id="ARBA00022989"/>
    </source>
</evidence>
<feature type="domain" description="Guanylate cyclase" evidence="9">
    <location>
        <begin position="79"/>
        <end position="209"/>
    </location>
</feature>
<proteinExistence type="inferred from homology"/>
<dbReference type="SUPFAM" id="SSF55073">
    <property type="entry name" value="Nucleotide cyclase"/>
    <property type="match status" value="1"/>
</dbReference>